<comment type="caution">
    <text evidence="2">The sequence shown here is derived from an EMBL/GenBank/DDBJ whole genome shotgun (WGS) entry which is preliminary data.</text>
</comment>
<feature type="compositionally biased region" description="Low complexity" evidence="1">
    <location>
        <begin position="8"/>
        <end position="20"/>
    </location>
</feature>
<dbReference type="Proteomes" id="UP001413721">
    <property type="component" value="Unassembled WGS sequence"/>
</dbReference>
<organism evidence="2 3">
    <name type="scientific">Tistrella arctica</name>
    <dbReference type="NCBI Taxonomy" id="3133430"/>
    <lineage>
        <taxon>Bacteria</taxon>
        <taxon>Pseudomonadati</taxon>
        <taxon>Pseudomonadota</taxon>
        <taxon>Alphaproteobacteria</taxon>
        <taxon>Geminicoccales</taxon>
        <taxon>Geminicoccaceae</taxon>
        <taxon>Tistrella</taxon>
    </lineage>
</organism>
<dbReference type="InterPro" id="IPR011856">
    <property type="entry name" value="tRNA_endonuc-like_dom_sf"/>
</dbReference>
<proteinExistence type="predicted"/>
<dbReference type="Gene3D" id="3.40.1350.10">
    <property type="match status" value="1"/>
</dbReference>
<dbReference type="RefSeq" id="WP_345933879.1">
    <property type="nucleotide sequence ID" value="NZ_JBBKTV010000006.1"/>
</dbReference>
<name>A0ABU9YK29_9PROT</name>
<evidence type="ECO:0000256" key="1">
    <source>
        <dbReference type="SAM" id="MobiDB-lite"/>
    </source>
</evidence>
<keyword evidence="3" id="KW-1185">Reference proteome</keyword>
<evidence type="ECO:0000313" key="2">
    <source>
        <dbReference type="EMBL" id="MEN2989146.1"/>
    </source>
</evidence>
<sequence length="169" mass="17970">MNDLPDQAMPAGVPEAPEAGATASNSVAGIAAAVAAGVRRMLEEAMDCAVLVEFPLKSGRRADLMALDGQGRFLLIEIKSGPADFRSDNKWPDYAAWADQFYFAVPETFPQGLLPQAEGLIVANPYEAAILRDAAPRPPLNPARRKALTLRFARIAARRLSGASAPAVI</sequence>
<dbReference type="InterPro" id="IPR009394">
    <property type="entry name" value="MmcB-like"/>
</dbReference>
<gene>
    <name evidence="2" type="ORF">WG926_12600</name>
</gene>
<dbReference type="EMBL" id="JBBKTW010000004">
    <property type="protein sequence ID" value="MEN2989146.1"/>
    <property type="molecule type" value="Genomic_DNA"/>
</dbReference>
<reference evidence="2 3" key="1">
    <citation type="submission" date="2024-03" db="EMBL/GenBank/DDBJ databases">
        <title>High-quality draft genome sequencing of Tistrella sp. BH-R2-4.</title>
        <authorList>
            <person name="Dong C."/>
        </authorList>
    </citation>
    <scope>NUCLEOTIDE SEQUENCE [LARGE SCALE GENOMIC DNA]</scope>
    <source>
        <strain evidence="2 3">BH-R2-4</strain>
    </source>
</reference>
<dbReference type="Pfam" id="PF06319">
    <property type="entry name" value="MmcB-like"/>
    <property type="match status" value="1"/>
</dbReference>
<accession>A0ABU9YK29</accession>
<protein>
    <submittedName>
        <fullName evidence="2">MmcB family DNA repair protein</fullName>
    </submittedName>
</protein>
<evidence type="ECO:0000313" key="3">
    <source>
        <dbReference type="Proteomes" id="UP001413721"/>
    </source>
</evidence>
<feature type="region of interest" description="Disordered" evidence="1">
    <location>
        <begin position="1"/>
        <end position="20"/>
    </location>
</feature>